<organism evidence="1 2">
    <name type="scientific">Jejubacter calystegiae</name>
    <dbReference type="NCBI Taxonomy" id="2579935"/>
    <lineage>
        <taxon>Bacteria</taxon>
        <taxon>Pseudomonadati</taxon>
        <taxon>Pseudomonadota</taxon>
        <taxon>Gammaproteobacteria</taxon>
        <taxon>Enterobacterales</taxon>
        <taxon>Enterobacteriaceae</taxon>
        <taxon>Jejubacter</taxon>
    </lineage>
</organism>
<dbReference type="InterPro" id="IPR005335">
    <property type="entry name" value="Terminase_ssu"/>
</dbReference>
<dbReference type="Pfam" id="PF03592">
    <property type="entry name" value="Terminase_2"/>
    <property type="match status" value="1"/>
</dbReference>
<dbReference type="EMBL" id="CP040428">
    <property type="protein sequence ID" value="QCT21534.1"/>
    <property type="molecule type" value="Genomic_DNA"/>
</dbReference>
<evidence type="ECO:0000313" key="2">
    <source>
        <dbReference type="Proteomes" id="UP000302163"/>
    </source>
</evidence>
<reference evidence="1 2" key="1">
    <citation type="submission" date="2019-05" db="EMBL/GenBank/DDBJ databases">
        <title>Complete genome sequence of Izhakiella calystegiae KSNA2, an endophyte isolated from beach morning glory (Calystegia soldanella).</title>
        <authorList>
            <person name="Jiang L."/>
            <person name="Jeong J.C."/>
            <person name="Kim C.Y."/>
            <person name="Kim D.H."/>
            <person name="Kim S.W."/>
            <person name="Lee j."/>
        </authorList>
    </citation>
    <scope>NUCLEOTIDE SEQUENCE [LARGE SCALE GENOMIC DNA]</scope>
    <source>
        <strain evidence="1 2">KSNA2</strain>
    </source>
</reference>
<proteinExistence type="predicted"/>
<evidence type="ECO:0000313" key="1">
    <source>
        <dbReference type="EMBL" id="QCT21534.1"/>
    </source>
</evidence>
<accession>A0A4P8YP64</accession>
<sequence>MRSVLLQLAGYEGQGATANSIASRLVRNARVSRAIRWLRDRRQKRHAADLDELVHQLMAIATADPNELTQYRRVNRLQIPGCNQSALY</sequence>
<protein>
    <submittedName>
        <fullName evidence="1">Uncharacterized protein</fullName>
    </submittedName>
</protein>
<dbReference type="KEGG" id="izh:FEM41_18690"/>
<dbReference type="AlphaFoldDB" id="A0A4P8YP64"/>
<dbReference type="GO" id="GO:0051276">
    <property type="term" value="P:chromosome organization"/>
    <property type="evidence" value="ECO:0007669"/>
    <property type="project" value="InterPro"/>
</dbReference>
<dbReference type="OrthoDB" id="8227562at2"/>
<keyword evidence="2" id="KW-1185">Reference proteome</keyword>
<dbReference type="Proteomes" id="UP000302163">
    <property type="component" value="Chromosome"/>
</dbReference>
<gene>
    <name evidence="1" type="ORF">FEM41_18690</name>
</gene>
<name>A0A4P8YP64_9ENTR</name>